<dbReference type="InterPro" id="IPR029068">
    <property type="entry name" value="Glyas_Bleomycin-R_OHBP_Dase"/>
</dbReference>
<dbReference type="SUPFAM" id="SSF54593">
    <property type="entry name" value="Glyoxalase/Bleomycin resistance protein/Dihydroxybiphenyl dioxygenase"/>
    <property type="match status" value="1"/>
</dbReference>
<accession>A0A0M2HH04</accession>
<dbReference type="AlphaFoldDB" id="A0A0M2HH04"/>
<reference evidence="2 3" key="1">
    <citation type="submission" date="2015-02" db="EMBL/GenBank/DDBJ databases">
        <title>Draft genome sequences of ten Microbacterium spp. with emphasis on heavy metal contaminated environments.</title>
        <authorList>
            <person name="Corretto E."/>
        </authorList>
    </citation>
    <scope>NUCLEOTIDE SEQUENCE [LARGE SCALE GENOMIC DNA]</scope>
    <source>
        <strain evidence="2 3">DSM 8608</strain>
    </source>
</reference>
<dbReference type="EMBL" id="JYJA01000030">
    <property type="protein sequence ID" value="KJL43564.1"/>
    <property type="molecule type" value="Genomic_DNA"/>
</dbReference>
<dbReference type="CDD" id="cd06588">
    <property type="entry name" value="PhnB_like"/>
    <property type="match status" value="1"/>
</dbReference>
<keyword evidence="3" id="KW-1185">Reference proteome</keyword>
<dbReference type="Pfam" id="PF06983">
    <property type="entry name" value="3-dmu-9_3-mt"/>
    <property type="match status" value="1"/>
</dbReference>
<proteinExistence type="predicted"/>
<evidence type="ECO:0000259" key="1">
    <source>
        <dbReference type="Pfam" id="PF06983"/>
    </source>
</evidence>
<dbReference type="InterPro" id="IPR028973">
    <property type="entry name" value="PhnB-like"/>
</dbReference>
<feature type="domain" description="PhnB-like" evidence="1">
    <location>
        <begin position="5"/>
        <end position="131"/>
    </location>
</feature>
<organism evidence="2 3">
    <name type="scientific">Microbacterium trichothecenolyticum</name>
    <name type="common">Aureobacterium trichothecenolyticum</name>
    <dbReference type="NCBI Taxonomy" id="69370"/>
    <lineage>
        <taxon>Bacteria</taxon>
        <taxon>Bacillati</taxon>
        <taxon>Actinomycetota</taxon>
        <taxon>Actinomycetes</taxon>
        <taxon>Micrococcales</taxon>
        <taxon>Microbacteriaceae</taxon>
        <taxon>Microbacterium</taxon>
    </lineage>
</organism>
<gene>
    <name evidence="2" type="ORF">RS82_01259</name>
</gene>
<dbReference type="PANTHER" id="PTHR33990:SF1">
    <property type="entry name" value="PROTEIN YJDN"/>
    <property type="match status" value="1"/>
</dbReference>
<dbReference type="PATRIC" id="fig|69370.6.peg.1292"/>
<evidence type="ECO:0000313" key="3">
    <source>
        <dbReference type="Proteomes" id="UP000034098"/>
    </source>
</evidence>
<dbReference type="Gene3D" id="3.10.180.10">
    <property type="entry name" value="2,3-Dihydroxybiphenyl 1,2-Dioxygenase, domain 1"/>
    <property type="match status" value="1"/>
</dbReference>
<sequence>MPSLNPYLSFKNEAREAMTFYQSVFGGDLDISTFGQFEGMVQDPSENDLVMHAQLTSPDGFILMGADTPTGMNYERPAGISVSVSGDDEASLQGFWDKLADGGTITMPYDTPPWGGKFGMLTDRFGIDWMVAVNAQQA</sequence>
<dbReference type="RefSeq" id="WP_045297718.1">
    <property type="nucleotide sequence ID" value="NZ_JYJA01000030.1"/>
</dbReference>
<dbReference type="OrthoDB" id="9795306at2"/>
<dbReference type="Proteomes" id="UP000034098">
    <property type="component" value="Unassembled WGS sequence"/>
</dbReference>
<comment type="caution">
    <text evidence="2">The sequence shown here is derived from an EMBL/GenBank/DDBJ whole genome shotgun (WGS) entry which is preliminary data.</text>
</comment>
<name>A0A0M2HH04_MICTR</name>
<evidence type="ECO:0000313" key="2">
    <source>
        <dbReference type="EMBL" id="KJL43564.1"/>
    </source>
</evidence>
<dbReference type="PANTHER" id="PTHR33990">
    <property type="entry name" value="PROTEIN YJDN-RELATED"/>
    <property type="match status" value="1"/>
</dbReference>
<protein>
    <recommendedName>
        <fullName evidence="1">PhnB-like domain-containing protein</fullName>
    </recommendedName>
</protein>